<dbReference type="EMBL" id="JANBUJ010000067">
    <property type="protein sequence ID" value="KAJ2774772.1"/>
    <property type="molecule type" value="Genomic_DNA"/>
</dbReference>
<keyword evidence="2" id="KW-1185">Reference proteome</keyword>
<name>A0ACC1K7C6_9FUNG</name>
<accession>A0ACC1K7C6</accession>
<protein>
    <submittedName>
        <fullName evidence="1">Golgi transport complex subunit 6</fullName>
    </submittedName>
</protein>
<gene>
    <name evidence="1" type="primary">COG6</name>
    <name evidence="1" type="ORF">IWQ57_000675</name>
</gene>
<comment type="caution">
    <text evidence="1">The sequence shown here is derived from an EMBL/GenBank/DDBJ whole genome shotgun (WGS) entry which is preliminary data.</text>
</comment>
<sequence length="643" mass="67035">MQAAADKRAAGSLGRRVQQIVQQPLDGAAVRAALEALALSAAGAGPAAAAAAGRHRDVRGEMQERRQQMDAEFVAALEQVNSAFGAVEDSVARLDGECAALRSQINAALRATGGVAGAAGLLVDERRELAARARVAGGFLERFALADDEAAELARGAVGEDGFFAALDRATRARSECQKLAGASQATAAADLQRELAAQEEAAFSGLLRWVQAEARELARQDAPEFSRRLKQALARLQPHAALFDAATAEIARTRCEALARAFIAALVRGGPGGTPRPIEAHAADPQRYVGDMLAWAHQACASERELLDTLFSLAGPAADVTAGSAKARLLATALESIARPLEIRVQQTVAELAEPAAVYRVDALLEFYGELFALVCPPDSLFLATVVGLAAAAREKLMACLDALAEAAVGDVSPALDVSSALRTLLSVVADVLRLHADAVSPRTKPEAAAAAAAAAAPAIGECVAAILERVLDEAHAAAVAHPAGRAPQLQPYEQTMLELNILGAMHDAAAPFVDDLGRWLELCESRERALCDQLCAQLVAILKEKSHLPFGAALDVDRIAACWPRFNRTLKAAVDLDLGRITARLRSHVTARAAAAHAAQAFVAAYAELHARAAAVAAGSEKGGPELLAALHPPETVAALL</sequence>
<reference evidence="1" key="1">
    <citation type="submission" date="2022-07" db="EMBL/GenBank/DDBJ databases">
        <title>Phylogenomic reconstructions and comparative analyses of Kickxellomycotina fungi.</title>
        <authorList>
            <person name="Reynolds N.K."/>
            <person name="Stajich J.E."/>
            <person name="Barry K."/>
            <person name="Grigoriev I.V."/>
            <person name="Crous P."/>
            <person name="Smith M.E."/>
        </authorList>
    </citation>
    <scope>NUCLEOTIDE SEQUENCE</scope>
    <source>
        <strain evidence="1">CBS 109366</strain>
    </source>
</reference>
<evidence type="ECO:0000313" key="1">
    <source>
        <dbReference type="EMBL" id="KAJ2774772.1"/>
    </source>
</evidence>
<organism evidence="1 2">
    <name type="scientific">Coemansia nantahalensis</name>
    <dbReference type="NCBI Taxonomy" id="2789366"/>
    <lineage>
        <taxon>Eukaryota</taxon>
        <taxon>Fungi</taxon>
        <taxon>Fungi incertae sedis</taxon>
        <taxon>Zoopagomycota</taxon>
        <taxon>Kickxellomycotina</taxon>
        <taxon>Kickxellomycetes</taxon>
        <taxon>Kickxellales</taxon>
        <taxon>Kickxellaceae</taxon>
        <taxon>Coemansia</taxon>
    </lineage>
</organism>
<evidence type="ECO:0000313" key="2">
    <source>
        <dbReference type="Proteomes" id="UP001140234"/>
    </source>
</evidence>
<dbReference type="Proteomes" id="UP001140234">
    <property type="component" value="Unassembled WGS sequence"/>
</dbReference>
<proteinExistence type="predicted"/>